<proteinExistence type="predicted"/>
<reference evidence="3" key="1">
    <citation type="submission" date="2016-10" db="EMBL/GenBank/DDBJ databases">
        <authorList>
            <person name="Varghese N."/>
            <person name="Submissions S."/>
        </authorList>
    </citation>
    <scope>NUCLEOTIDE SEQUENCE [LARGE SCALE GENOMIC DNA]</scope>
    <source>
        <strain evidence="3">DSM 25329</strain>
    </source>
</reference>
<name>A0A1G6VPR2_9BACT</name>
<evidence type="ECO:0000313" key="3">
    <source>
        <dbReference type="Proteomes" id="UP000198748"/>
    </source>
</evidence>
<sequence length="71" mass="8327">MLSDKAMYGLIIIVYCCLLLAHLWPFMAQRWIAYSQNRSVQEIPRPAKNKLLTGGLAFLSGVLWIWLYFRH</sequence>
<protein>
    <submittedName>
        <fullName evidence="2">Uncharacterized protein</fullName>
    </submittedName>
</protein>
<dbReference type="AlphaFoldDB" id="A0A1G6VPR2"/>
<keyword evidence="3" id="KW-1185">Reference proteome</keyword>
<keyword evidence="1" id="KW-1133">Transmembrane helix</keyword>
<keyword evidence="1" id="KW-0812">Transmembrane</keyword>
<dbReference type="Proteomes" id="UP000198748">
    <property type="component" value="Unassembled WGS sequence"/>
</dbReference>
<gene>
    <name evidence="2" type="ORF">SAMN04487996_101308</name>
</gene>
<organism evidence="2 3">
    <name type="scientific">Dyadobacter soli</name>
    <dbReference type="NCBI Taxonomy" id="659014"/>
    <lineage>
        <taxon>Bacteria</taxon>
        <taxon>Pseudomonadati</taxon>
        <taxon>Bacteroidota</taxon>
        <taxon>Cytophagia</taxon>
        <taxon>Cytophagales</taxon>
        <taxon>Spirosomataceae</taxon>
        <taxon>Dyadobacter</taxon>
    </lineage>
</organism>
<feature type="transmembrane region" description="Helical" evidence="1">
    <location>
        <begin position="6"/>
        <end position="28"/>
    </location>
</feature>
<feature type="transmembrane region" description="Helical" evidence="1">
    <location>
        <begin position="49"/>
        <end position="69"/>
    </location>
</feature>
<keyword evidence="1" id="KW-0472">Membrane</keyword>
<evidence type="ECO:0000313" key="2">
    <source>
        <dbReference type="EMBL" id="SDD55592.1"/>
    </source>
</evidence>
<evidence type="ECO:0000256" key="1">
    <source>
        <dbReference type="SAM" id="Phobius"/>
    </source>
</evidence>
<dbReference type="EMBL" id="FNAN01000001">
    <property type="protein sequence ID" value="SDD55592.1"/>
    <property type="molecule type" value="Genomic_DNA"/>
</dbReference>
<accession>A0A1G6VPR2</accession>